<dbReference type="AlphaFoldDB" id="A0A9Q0CT37"/>
<reference evidence="4" key="1">
    <citation type="journal article" date="2022" name="Cell">
        <title>Repeat-based holocentromeres influence genome architecture and karyotype evolution.</title>
        <authorList>
            <person name="Hofstatter P.G."/>
            <person name="Thangavel G."/>
            <person name="Lux T."/>
            <person name="Neumann P."/>
            <person name="Vondrak T."/>
            <person name="Novak P."/>
            <person name="Zhang M."/>
            <person name="Costa L."/>
            <person name="Castellani M."/>
            <person name="Scott A."/>
            <person name="Toegelov H."/>
            <person name="Fuchs J."/>
            <person name="Mata-Sucre Y."/>
            <person name="Dias Y."/>
            <person name="Vanzela A.L.L."/>
            <person name="Huettel B."/>
            <person name="Almeida C.C.S."/>
            <person name="Simkova H."/>
            <person name="Souza G."/>
            <person name="Pedrosa-Harand A."/>
            <person name="Macas J."/>
            <person name="Mayer K.F.X."/>
            <person name="Houben A."/>
            <person name="Marques A."/>
        </authorList>
    </citation>
    <scope>NUCLEOTIDE SEQUENCE</scope>
    <source>
        <strain evidence="4">RhyBre1mFocal</strain>
    </source>
</reference>
<feature type="domain" description="RRM" evidence="3">
    <location>
        <begin position="58"/>
        <end position="136"/>
    </location>
</feature>
<dbReference type="SMART" id="SM00361">
    <property type="entry name" value="RRM_1"/>
    <property type="match status" value="1"/>
</dbReference>
<dbReference type="Gene3D" id="3.30.70.330">
    <property type="match status" value="1"/>
</dbReference>
<dbReference type="InterPro" id="IPR052462">
    <property type="entry name" value="SLIRP/GR-RBP-like"/>
</dbReference>
<dbReference type="SUPFAM" id="SSF54928">
    <property type="entry name" value="RNA-binding domain, RBD"/>
    <property type="match status" value="1"/>
</dbReference>
<proteinExistence type="predicted"/>
<evidence type="ECO:0000259" key="3">
    <source>
        <dbReference type="PROSITE" id="PS50102"/>
    </source>
</evidence>
<evidence type="ECO:0000313" key="5">
    <source>
        <dbReference type="Proteomes" id="UP001151287"/>
    </source>
</evidence>
<dbReference type="InterPro" id="IPR035979">
    <property type="entry name" value="RBD_domain_sf"/>
</dbReference>
<protein>
    <recommendedName>
        <fullName evidence="3">RRM domain-containing protein</fullName>
    </recommendedName>
</protein>
<dbReference type="OrthoDB" id="439808at2759"/>
<keyword evidence="5" id="KW-1185">Reference proteome</keyword>
<dbReference type="PROSITE" id="PS50102">
    <property type="entry name" value="RRM"/>
    <property type="match status" value="1"/>
</dbReference>
<dbReference type="InterPro" id="IPR012677">
    <property type="entry name" value="Nucleotide-bd_a/b_plait_sf"/>
</dbReference>
<organism evidence="4 5">
    <name type="scientific">Rhynchospora breviuscula</name>
    <dbReference type="NCBI Taxonomy" id="2022672"/>
    <lineage>
        <taxon>Eukaryota</taxon>
        <taxon>Viridiplantae</taxon>
        <taxon>Streptophyta</taxon>
        <taxon>Embryophyta</taxon>
        <taxon>Tracheophyta</taxon>
        <taxon>Spermatophyta</taxon>
        <taxon>Magnoliopsida</taxon>
        <taxon>Liliopsida</taxon>
        <taxon>Poales</taxon>
        <taxon>Cyperaceae</taxon>
        <taxon>Cyperoideae</taxon>
        <taxon>Rhynchosporeae</taxon>
        <taxon>Rhynchospora</taxon>
    </lineage>
</organism>
<keyword evidence="1 2" id="KW-0694">RNA-binding</keyword>
<dbReference type="SMART" id="SM00360">
    <property type="entry name" value="RRM"/>
    <property type="match status" value="1"/>
</dbReference>
<dbReference type="InterPro" id="IPR000504">
    <property type="entry name" value="RRM_dom"/>
</dbReference>
<name>A0A9Q0CT37_9POAL</name>
<dbReference type="Proteomes" id="UP001151287">
    <property type="component" value="Unassembled WGS sequence"/>
</dbReference>
<accession>A0A9Q0CT37</accession>
<dbReference type="GO" id="GO:0003723">
    <property type="term" value="F:RNA binding"/>
    <property type="evidence" value="ECO:0007669"/>
    <property type="project" value="UniProtKB-UniRule"/>
</dbReference>
<dbReference type="PANTHER" id="PTHR48027">
    <property type="entry name" value="HETEROGENEOUS NUCLEAR RIBONUCLEOPROTEIN 87F-RELATED"/>
    <property type="match status" value="1"/>
</dbReference>
<evidence type="ECO:0000256" key="2">
    <source>
        <dbReference type="PROSITE-ProRule" id="PRU00176"/>
    </source>
</evidence>
<dbReference type="EMBL" id="JAMQYH010000002">
    <property type="protein sequence ID" value="KAJ1699698.1"/>
    <property type="molecule type" value="Genomic_DNA"/>
</dbReference>
<comment type="caution">
    <text evidence="4">The sequence shown here is derived from an EMBL/GenBank/DDBJ whole genome shotgun (WGS) entry which is preliminary data.</text>
</comment>
<evidence type="ECO:0000256" key="1">
    <source>
        <dbReference type="ARBA" id="ARBA00022884"/>
    </source>
</evidence>
<gene>
    <name evidence="4" type="ORF">LUZ63_008210</name>
</gene>
<evidence type="ECO:0000313" key="4">
    <source>
        <dbReference type="EMBL" id="KAJ1699698.1"/>
    </source>
</evidence>
<dbReference type="Pfam" id="PF00076">
    <property type="entry name" value="RRM_1"/>
    <property type="match status" value="1"/>
</dbReference>
<dbReference type="InterPro" id="IPR003954">
    <property type="entry name" value="RRM_euk-type"/>
</dbReference>
<sequence length="158" mass="17296">MRLVSASQNMAALRFRGASLFSRAGSNSFSLLTTLNPKPNPSSILLPSLLVSRRCISHKLFVGGISFYTTDDTLSEAFSQFGQVIEAKVVMDQATNKPKGFGFVKFASEEEAQKAIAEMNGKVLNGRVIYVEKAKVKPALHEGTRPIPRGPPRPWEVD</sequence>